<dbReference type="Pfam" id="PF00849">
    <property type="entry name" value="PseudoU_synth_2"/>
    <property type="match status" value="1"/>
</dbReference>
<evidence type="ECO:0000313" key="7">
    <source>
        <dbReference type="Proteomes" id="UP000245590"/>
    </source>
</evidence>
<dbReference type="SUPFAM" id="SSF55120">
    <property type="entry name" value="Pseudouridine synthase"/>
    <property type="match status" value="1"/>
</dbReference>
<dbReference type="PANTHER" id="PTHR21600:SF84">
    <property type="entry name" value="PSEUDOURIDINE SYNTHASE RSUA_RLUA-LIKE DOMAIN-CONTAINING PROTEIN"/>
    <property type="match status" value="1"/>
</dbReference>
<dbReference type="GO" id="GO:0000455">
    <property type="term" value="P:enzyme-directed rRNA pseudouridine synthesis"/>
    <property type="evidence" value="ECO:0007669"/>
    <property type="project" value="TreeGrafter"/>
</dbReference>
<dbReference type="InterPro" id="IPR050188">
    <property type="entry name" value="RluA_PseudoU_synthase"/>
</dbReference>
<dbReference type="InterPro" id="IPR020103">
    <property type="entry name" value="PsdUridine_synth_cat_dom_sf"/>
</dbReference>
<dbReference type="RefSeq" id="WP_109274583.1">
    <property type="nucleotide sequence ID" value="NZ_QFKX01000001.1"/>
</dbReference>
<evidence type="ECO:0000259" key="5">
    <source>
        <dbReference type="Pfam" id="PF00849"/>
    </source>
</evidence>
<dbReference type="GO" id="GO:0003723">
    <property type="term" value="F:RNA binding"/>
    <property type="evidence" value="ECO:0007669"/>
    <property type="project" value="InterPro"/>
</dbReference>
<feature type="region of interest" description="Disordered" evidence="4">
    <location>
        <begin position="1"/>
        <end position="23"/>
    </location>
</feature>
<dbReference type="GO" id="GO:0140098">
    <property type="term" value="F:catalytic activity, acting on RNA"/>
    <property type="evidence" value="ECO:0007669"/>
    <property type="project" value="UniProtKB-ARBA"/>
</dbReference>
<proteinExistence type="predicted"/>
<organism evidence="6 7">
    <name type="scientific">Brachybacterium endophyticum</name>
    <dbReference type="NCBI Taxonomy" id="2182385"/>
    <lineage>
        <taxon>Bacteria</taxon>
        <taxon>Bacillati</taxon>
        <taxon>Actinomycetota</taxon>
        <taxon>Actinomycetes</taxon>
        <taxon>Micrococcales</taxon>
        <taxon>Dermabacteraceae</taxon>
        <taxon>Brachybacterium</taxon>
    </lineage>
</organism>
<feature type="compositionally biased region" description="Basic residues" evidence="4">
    <location>
        <begin position="1"/>
        <end position="10"/>
    </location>
</feature>
<dbReference type="InterPro" id="IPR006145">
    <property type="entry name" value="PsdUridine_synth_RsuA/RluA"/>
</dbReference>
<keyword evidence="7" id="KW-1185">Reference proteome</keyword>
<feature type="domain" description="Pseudouridine synthase RsuA/RluA-like" evidence="5">
    <location>
        <begin position="112"/>
        <end position="266"/>
    </location>
</feature>
<dbReference type="Proteomes" id="UP000245590">
    <property type="component" value="Unassembled WGS sequence"/>
</dbReference>
<evidence type="ECO:0000313" key="6">
    <source>
        <dbReference type="EMBL" id="PWH07696.1"/>
    </source>
</evidence>
<evidence type="ECO:0000256" key="4">
    <source>
        <dbReference type="SAM" id="MobiDB-lite"/>
    </source>
</evidence>
<dbReference type="OrthoDB" id="9807829at2"/>
<dbReference type="AlphaFoldDB" id="A0A2U2RPA9"/>
<evidence type="ECO:0000256" key="1">
    <source>
        <dbReference type="ARBA" id="ARBA00000073"/>
    </source>
</evidence>
<sequence>MGRAARRRERRAAPPLAQRGGLDPIRWRIGPESALAGTRALEALAGRYPALLDPAATTLEERFAAGDVVRPDGAPWRAEDPVVPGDELCFHRELQDEEVAGEDPPILLRDAHLLVIDKPHEMATMPRGVHVLSSALVRLRRSTGLEDLTPLHRLDRRTAGVLAFGVVPAERSAYHGLFARGEVAKTYLARVELNAGTGIPHSPGERFTMHDRLEKTRGDLRTRAVPGEPNALTEGEVLEVDAQGERAVVRLRPRTGRTHQLRAQLSLRSAPIVGDELYSPAAPGEAALALLAQELAFTDPVTGTQRSFRSDRALP</sequence>
<reference evidence="6 7" key="1">
    <citation type="submission" date="2018-05" db="EMBL/GenBank/DDBJ databases">
        <title>Brachybacterium sp. M1HQ-2T, whole genome shotgun sequence.</title>
        <authorList>
            <person name="Tuo L."/>
        </authorList>
    </citation>
    <scope>NUCLEOTIDE SEQUENCE [LARGE SCALE GENOMIC DNA]</scope>
    <source>
        <strain evidence="6 7">M1HQ-2</strain>
    </source>
</reference>
<comment type="caution">
    <text evidence="6">The sequence shown here is derived from an EMBL/GenBank/DDBJ whole genome shotgun (WGS) entry which is preliminary data.</text>
</comment>
<accession>A0A2U2RPA9</accession>
<gene>
    <name evidence="6" type="ORF">DEO23_03480</name>
</gene>
<comment type="catalytic activity">
    <reaction evidence="1">
        <text>a uridine in RNA = a pseudouridine in RNA</text>
        <dbReference type="Rhea" id="RHEA:48348"/>
        <dbReference type="Rhea" id="RHEA-COMP:12068"/>
        <dbReference type="Rhea" id="RHEA-COMP:12069"/>
        <dbReference type="ChEBI" id="CHEBI:65314"/>
        <dbReference type="ChEBI" id="CHEBI:65315"/>
    </reaction>
</comment>
<dbReference type="PANTHER" id="PTHR21600">
    <property type="entry name" value="MITOCHONDRIAL RNA PSEUDOURIDINE SYNTHASE"/>
    <property type="match status" value="1"/>
</dbReference>
<name>A0A2U2RPA9_9MICO</name>
<evidence type="ECO:0000256" key="3">
    <source>
        <dbReference type="ARBA" id="ARBA00033164"/>
    </source>
</evidence>
<dbReference type="GO" id="GO:0009982">
    <property type="term" value="F:pseudouridine synthase activity"/>
    <property type="evidence" value="ECO:0007669"/>
    <property type="project" value="InterPro"/>
</dbReference>
<protein>
    <recommendedName>
        <fullName evidence="2">RNA pseudouridylate synthase</fullName>
    </recommendedName>
    <alternativeName>
        <fullName evidence="3">RNA-uridine isomerase</fullName>
    </alternativeName>
</protein>
<dbReference type="Gene3D" id="3.30.2350.10">
    <property type="entry name" value="Pseudouridine synthase"/>
    <property type="match status" value="1"/>
</dbReference>
<evidence type="ECO:0000256" key="2">
    <source>
        <dbReference type="ARBA" id="ARBA00031870"/>
    </source>
</evidence>
<dbReference type="EMBL" id="QFKX01000001">
    <property type="protein sequence ID" value="PWH07696.1"/>
    <property type="molecule type" value="Genomic_DNA"/>
</dbReference>